<keyword evidence="14" id="KW-1185">Reference proteome</keyword>
<dbReference type="InterPro" id="IPR017441">
    <property type="entry name" value="Protein_kinase_ATP_BS"/>
</dbReference>
<evidence type="ECO:0000256" key="11">
    <source>
        <dbReference type="RuleBase" id="RU000304"/>
    </source>
</evidence>
<dbReference type="PROSITE" id="PS00107">
    <property type="entry name" value="PROTEIN_KINASE_ATP"/>
    <property type="match status" value="1"/>
</dbReference>
<feature type="binding site" evidence="10">
    <location>
        <position position="25"/>
    </location>
    <ligand>
        <name>ATP</name>
        <dbReference type="ChEBI" id="CHEBI:30616"/>
    </ligand>
</feature>
<evidence type="ECO:0000259" key="12">
    <source>
        <dbReference type="PROSITE" id="PS50011"/>
    </source>
</evidence>
<dbReference type="SMART" id="SM00220">
    <property type="entry name" value="S_TKc"/>
    <property type="match status" value="1"/>
</dbReference>
<evidence type="ECO:0000313" key="13">
    <source>
        <dbReference type="EMBL" id="OCL08501.1"/>
    </source>
</evidence>
<proteinExistence type="inferred from homology"/>
<gene>
    <name evidence="13" type="ORF">AOQ84DRAFT_293028</name>
</gene>
<evidence type="ECO:0000313" key="14">
    <source>
        <dbReference type="Proteomes" id="UP000250140"/>
    </source>
</evidence>
<dbReference type="Gene3D" id="1.10.510.10">
    <property type="entry name" value="Transferase(Phosphotransferase) domain 1"/>
    <property type="match status" value="1"/>
</dbReference>
<dbReference type="SUPFAM" id="SSF56112">
    <property type="entry name" value="Protein kinase-like (PK-like)"/>
    <property type="match status" value="1"/>
</dbReference>
<dbReference type="EMBL" id="KV749646">
    <property type="protein sequence ID" value="OCL08501.1"/>
    <property type="molecule type" value="Genomic_DNA"/>
</dbReference>
<accession>A0A8E2F1M6</accession>
<evidence type="ECO:0000256" key="7">
    <source>
        <dbReference type="ARBA" id="ARBA00049014"/>
    </source>
</evidence>
<keyword evidence="3 13" id="KW-0418">Kinase</keyword>
<dbReference type="Proteomes" id="UP000250140">
    <property type="component" value="Unassembled WGS sequence"/>
</dbReference>
<dbReference type="Pfam" id="PF00069">
    <property type="entry name" value="Pkinase"/>
    <property type="match status" value="1"/>
</dbReference>
<keyword evidence="2 10" id="KW-0547">Nucleotide-binding</keyword>
<comment type="catalytic activity">
    <reaction evidence="8">
        <text>L-threonyl-[protein] + ATP = O-phospho-L-threonyl-[protein] + ADP + H(+)</text>
        <dbReference type="Rhea" id="RHEA:46608"/>
        <dbReference type="Rhea" id="RHEA-COMP:11060"/>
        <dbReference type="Rhea" id="RHEA-COMP:11605"/>
        <dbReference type="ChEBI" id="CHEBI:15378"/>
        <dbReference type="ChEBI" id="CHEBI:30013"/>
        <dbReference type="ChEBI" id="CHEBI:30616"/>
        <dbReference type="ChEBI" id="CHEBI:61977"/>
        <dbReference type="ChEBI" id="CHEBI:456216"/>
        <dbReference type="EC" id="2.7.12.2"/>
    </reaction>
</comment>
<dbReference type="InterPro" id="IPR000719">
    <property type="entry name" value="Prot_kinase_dom"/>
</dbReference>
<feature type="domain" description="Protein kinase" evidence="12">
    <location>
        <begin position="1"/>
        <end position="188"/>
    </location>
</feature>
<evidence type="ECO:0000256" key="4">
    <source>
        <dbReference type="ARBA" id="ARBA00022840"/>
    </source>
</evidence>
<organism evidence="13 14">
    <name type="scientific">Glonium stellatum</name>
    <dbReference type="NCBI Taxonomy" id="574774"/>
    <lineage>
        <taxon>Eukaryota</taxon>
        <taxon>Fungi</taxon>
        <taxon>Dikarya</taxon>
        <taxon>Ascomycota</taxon>
        <taxon>Pezizomycotina</taxon>
        <taxon>Dothideomycetes</taxon>
        <taxon>Pleosporomycetidae</taxon>
        <taxon>Gloniales</taxon>
        <taxon>Gloniaceae</taxon>
        <taxon>Glonium</taxon>
    </lineage>
</organism>
<protein>
    <recommendedName>
        <fullName evidence="6">mitogen-activated protein kinase kinase</fullName>
        <ecNumber evidence="6">2.7.12.2</ecNumber>
    </recommendedName>
</protein>
<comment type="catalytic activity">
    <reaction evidence="9">
        <text>L-tyrosyl-[protein] + ATP = O-phospho-L-tyrosyl-[protein] + ADP + H(+)</text>
        <dbReference type="Rhea" id="RHEA:10596"/>
        <dbReference type="Rhea" id="RHEA-COMP:10136"/>
        <dbReference type="Rhea" id="RHEA-COMP:20101"/>
        <dbReference type="ChEBI" id="CHEBI:15378"/>
        <dbReference type="ChEBI" id="CHEBI:30616"/>
        <dbReference type="ChEBI" id="CHEBI:46858"/>
        <dbReference type="ChEBI" id="CHEBI:61978"/>
        <dbReference type="ChEBI" id="CHEBI:456216"/>
        <dbReference type="EC" id="2.7.12.2"/>
    </reaction>
</comment>
<dbReference type="GO" id="GO:0004674">
    <property type="term" value="F:protein serine/threonine kinase activity"/>
    <property type="evidence" value="ECO:0007669"/>
    <property type="project" value="UniProtKB-KW"/>
</dbReference>
<dbReference type="AlphaFoldDB" id="A0A8E2F1M6"/>
<evidence type="ECO:0000256" key="9">
    <source>
        <dbReference type="ARBA" id="ARBA00051693"/>
    </source>
</evidence>
<dbReference type="InterPro" id="IPR011009">
    <property type="entry name" value="Kinase-like_dom_sf"/>
</dbReference>
<dbReference type="PANTHER" id="PTHR48013:SF9">
    <property type="entry name" value="DUAL SPECIFICITY MITOGEN-ACTIVATED PROTEIN KINASE KINASE 5"/>
    <property type="match status" value="1"/>
</dbReference>
<dbReference type="CDD" id="cd00180">
    <property type="entry name" value="PKc"/>
    <property type="match status" value="1"/>
</dbReference>
<dbReference type="EC" id="2.7.12.2" evidence="6"/>
<evidence type="ECO:0000256" key="1">
    <source>
        <dbReference type="ARBA" id="ARBA00022679"/>
    </source>
</evidence>
<dbReference type="GO" id="GO:0005524">
    <property type="term" value="F:ATP binding"/>
    <property type="evidence" value="ECO:0007669"/>
    <property type="project" value="UniProtKB-UniRule"/>
</dbReference>
<evidence type="ECO:0000256" key="6">
    <source>
        <dbReference type="ARBA" id="ARBA00038999"/>
    </source>
</evidence>
<dbReference type="PROSITE" id="PS50011">
    <property type="entry name" value="PROTEIN_KINASE_DOM"/>
    <property type="match status" value="1"/>
</dbReference>
<keyword evidence="4 10" id="KW-0067">ATP-binding</keyword>
<evidence type="ECO:0000256" key="8">
    <source>
        <dbReference type="ARBA" id="ARBA00049299"/>
    </source>
</evidence>
<dbReference type="PROSITE" id="PS00108">
    <property type="entry name" value="PROTEIN_KINASE_ST"/>
    <property type="match status" value="1"/>
</dbReference>
<name>A0A8E2F1M6_9PEZI</name>
<comment type="catalytic activity">
    <reaction evidence="7">
        <text>L-seryl-[protein] + ATP = O-phospho-L-seryl-[protein] + ADP + H(+)</text>
        <dbReference type="Rhea" id="RHEA:17989"/>
        <dbReference type="Rhea" id="RHEA-COMP:9863"/>
        <dbReference type="Rhea" id="RHEA-COMP:11604"/>
        <dbReference type="ChEBI" id="CHEBI:15378"/>
        <dbReference type="ChEBI" id="CHEBI:29999"/>
        <dbReference type="ChEBI" id="CHEBI:30616"/>
        <dbReference type="ChEBI" id="CHEBI:83421"/>
        <dbReference type="ChEBI" id="CHEBI:456216"/>
        <dbReference type="EC" id="2.7.12.2"/>
    </reaction>
</comment>
<keyword evidence="1" id="KW-0808">Transferase</keyword>
<keyword evidence="11" id="KW-0723">Serine/threonine-protein kinase</keyword>
<comment type="similarity">
    <text evidence="5">Belongs to the protein kinase superfamily. STE Ser/Thr protein kinase family. MAP kinase kinase subfamily.</text>
</comment>
<evidence type="ECO:0000256" key="2">
    <source>
        <dbReference type="ARBA" id="ARBA00022741"/>
    </source>
</evidence>
<evidence type="ECO:0000256" key="3">
    <source>
        <dbReference type="ARBA" id="ARBA00022777"/>
    </source>
</evidence>
<evidence type="ECO:0000256" key="5">
    <source>
        <dbReference type="ARBA" id="ARBA00038035"/>
    </source>
</evidence>
<evidence type="ECO:0000256" key="10">
    <source>
        <dbReference type="PROSITE-ProRule" id="PRU10141"/>
    </source>
</evidence>
<dbReference type="InterPro" id="IPR008271">
    <property type="entry name" value="Ser/Thr_kinase_AS"/>
</dbReference>
<sequence length="188" mass="21022">MLGCGFHSIVKKVEHCPTGRIFARKTIRNAGKGISIVERFRTEVNIMKRLNHPHIIRFVAEYMDNLSFHVIMSPVAEHNLKECLDNPETLPQNHVLLKSIGCLASAVAYLHSVRVRHKDIKPQNILVKDSKVFLTDFGISKTWTDVESTTDSVSAMTPMYAAPEVAARGKHGTKADVFSLGLVFLEII</sequence>
<feature type="non-terminal residue" evidence="13">
    <location>
        <position position="188"/>
    </location>
</feature>
<dbReference type="PANTHER" id="PTHR48013">
    <property type="entry name" value="DUAL SPECIFICITY MITOGEN-ACTIVATED PROTEIN KINASE KINASE 5-RELATED"/>
    <property type="match status" value="1"/>
</dbReference>
<dbReference type="GO" id="GO:0004708">
    <property type="term" value="F:MAP kinase kinase activity"/>
    <property type="evidence" value="ECO:0007669"/>
    <property type="project" value="UniProtKB-EC"/>
</dbReference>
<dbReference type="OrthoDB" id="4062651at2759"/>
<reference evidence="13 14" key="1">
    <citation type="journal article" date="2016" name="Nat. Commun.">
        <title>Ectomycorrhizal ecology is imprinted in the genome of the dominant symbiotic fungus Cenococcum geophilum.</title>
        <authorList>
            <consortium name="DOE Joint Genome Institute"/>
            <person name="Peter M."/>
            <person name="Kohler A."/>
            <person name="Ohm R.A."/>
            <person name="Kuo A."/>
            <person name="Krutzmann J."/>
            <person name="Morin E."/>
            <person name="Arend M."/>
            <person name="Barry K.W."/>
            <person name="Binder M."/>
            <person name="Choi C."/>
            <person name="Clum A."/>
            <person name="Copeland A."/>
            <person name="Grisel N."/>
            <person name="Haridas S."/>
            <person name="Kipfer T."/>
            <person name="LaButti K."/>
            <person name="Lindquist E."/>
            <person name="Lipzen A."/>
            <person name="Maire R."/>
            <person name="Meier B."/>
            <person name="Mihaltcheva S."/>
            <person name="Molinier V."/>
            <person name="Murat C."/>
            <person name="Poggeler S."/>
            <person name="Quandt C.A."/>
            <person name="Sperisen C."/>
            <person name="Tritt A."/>
            <person name="Tisserant E."/>
            <person name="Crous P.W."/>
            <person name="Henrissat B."/>
            <person name="Nehls U."/>
            <person name="Egli S."/>
            <person name="Spatafora J.W."/>
            <person name="Grigoriev I.V."/>
            <person name="Martin F.M."/>
        </authorList>
    </citation>
    <scope>NUCLEOTIDE SEQUENCE [LARGE SCALE GENOMIC DNA]</scope>
    <source>
        <strain evidence="13 14">CBS 207.34</strain>
    </source>
</reference>